<sequence length="560" mass="62364">MPLLTIGPSILHKRKSLDCKPGASSDPRWEVNASVSCPFSYDSSGSSTERLLISASPRNLFLPNSLRYQAQEHLSKENQDSMMPLLAKSSSDKPMTDGPQSTQPPHMVGKLAQQRRLTRDSIESPLRKSCALDVRGYSKNKISRRDSNDSHLQRTINAMQSFNDPLLFSPKQCFKGKNLTSGSTESSFSNNGNCLPDLFDASGSSSQVACFASSSTVSKIGRKCGSGDNILQSQLSEENDKELIKEIRQMLLQSMTRVKNANEAYGCSNHKLQMSLSCTPRAESPVLKAEPRLPQNSVQGFMHDITAGNSEADMEGLKGKPLNDGFTEKNSFSYQWTASDHEKTKQNMSYEKEYITMSRRKSTDNRIAQTILDNSGHQGKQVSFVVRDLVPTSSNDFGFSPASQSSQTGLKSTDVQRYKDQGLKLINKIKTSQQRLARVRVKSPLPSSSKDPVTEERDAWPTLRHQAARDKRDARRRKWTACKPPGKMTLGDSMTKSPSKALDRLAGGDFPVRSFQKMTAPNLQTRHTEESSASIMKSYREKRILCWLKGVEPLVEKTYP</sequence>
<name>A0AAE1D7G2_9GAST</name>
<dbReference type="Proteomes" id="UP001283361">
    <property type="component" value="Unassembled WGS sequence"/>
</dbReference>
<feature type="region of interest" description="Disordered" evidence="1">
    <location>
        <begin position="395"/>
        <end position="414"/>
    </location>
</feature>
<feature type="region of interest" description="Disordered" evidence="1">
    <location>
        <begin position="439"/>
        <end position="477"/>
    </location>
</feature>
<evidence type="ECO:0000313" key="2">
    <source>
        <dbReference type="EMBL" id="KAK3759208.1"/>
    </source>
</evidence>
<reference evidence="2" key="1">
    <citation type="journal article" date="2023" name="G3 (Bethesda)">
        <title>A reference genome for the long-term kleptoplast-retaining sea slug Elysia crispata morphotype clarki.</title>
        <authorList>
            <person name="Eastman K.E."/>
            <person name="Pendleton A.L."/>
            <person name="Shaikh M.A."/>
            <person name="Suttiyut T."/>
            <person name="Ogas R."/>
            <person name="Tomko P."/>
            <person name="Gavelis G."/>
            <person name="Widhalm J.R."/>
            <person name="Wisecaver J.H."/>
        </authorList>
    </citation>
    <scope>NUCLEOTIDE SEQUENCE</scope>
    <source>
        <strain evidence="2">ECLA1</strain>
    </source>
</reference>
<proteinExistence type="predicted"/>
<evidence type="ECO:0000313" key="3">
    <source>
        <dbReference type="Proteomes" id="UP001283361"/>
    </source>
</evidence>
<keyword evidence="3" id="KW-1185">Reference proteome</keyword>
<organism evidence="2 3">
    <name type="scientific">Elysia crispata</name>
    <name type="common">lettuce slug</name>
    <dbReference type="NCBI Taxonomy" id="231223"/>
    <lineage>
        <taxon>Eukaryota</taxon>
        <taxon>Metazoa</taxon>
        <taxon>Spiralia</taxon>
        <taxon>Lophotrochozoa</taxon>
        <taxon>Mollusca</taxon>
        <taxon>Gastropoda</taxon>
        <taxon>Heterobranchia</taxon>
        <taxon>Euthyneura</taxon>
        <taxon>Panpulmonata</taxon>
        <taxon>Sacoglossa</taxon>
        <taxon>Placobranchoidea</taxon>
        <taxon>Plakobranchidae</taxon>
        <taxon>Elysia</taxon>
    </lineage>
</organism>
<protein>
    <submittedName>
        <fullName evidence="2">Uncharacterized protein</fullName>
    </submittedName>
</protein>
<feature type="region of interest" description="Disordered" evidence="1">
    <location>
        <begin position="87"/>
        <end position="122"/>
    </location>
</feature>
<comment type="caution">
    <text evidence="2">The sequence shown here is derived from an EMBL/GenBank/DDBJ whole genome shotgun (WGS) entry which is preliminary data.</text>
</comment>
<evidence type="ECO:0000256" key="1">
    <source>
        <dbReference type="SAM" id="MobiDB-lite"/>
    </source>
</evidence>
<accession>A0AAE1D7G2</accession>
<feature type="compositionally biased region" description="Polar residues" evidence="1">
    <location>
        <begin position="395"/>
        <end position="413"/>
    </location>
</feature>
<dbReference type="AlphaFoldDB" id="A0AAE1D7G2"/>
<dbReference type="EMBL" id="JAWDGP010005150">
    <property type="protein sequence ID" value="KAK3759208.1"/>
    <property type="molecule type" value="Genomic_DNA"/>
</dbReference>
<gene>
    <name evidence="2" type="ORF">RRG08_054931</name>
</gene>